<evidence type="ECO:0000313" key="7">
    <source>
        <dbReference type="EMBL" id="SAL53849.1"/>
    </source>
</evidence>
<dbReference type="InterPro" id="IPR000515">
    <property type="entry name" value="MetI-like"/>
</dbReference>
<comment type="similarity">
    <text evidence="5">Belongs to the binding-protein-dependent transport system permease family.</text>
</comment>
<proteinExistence type="inferred from homology"/>
<feature type="transmembrane region" description="Helical" evidence="5">
    <location>
        <begin position="125"/>
        <end position="146"/>
    </location>
</feature>
<dbReference type="EMBL" id="FCOK02000046">
    <property type="protein sequence ID" value="SAL53849.1"/>
    <property type="molecule type" value="Genomic_DNA"/>
</dbReference>
<dbReference type="SUPFAM" id="SSF161098">
    <property type="entry name" value="MetI-like"/>
    <property type="match status" value="1"/>
</dbReference>
<dbReference type="Pfam" id="PF00528">
    <property type="entry name" value="BPD_transp_1"/>
    <property type="match status" value="1"/>
</dbReference>
<feature type="transmembrane region" description="Helical" evidence="5">
    <location>
        <begin position="158"/>
        <end position="181"/>
    </location>
</feature>
<dbReference type="GO" id="GO:0005886">
    <property type="term" value="C:plasma membrane"/>
    <property type="evidence" value="ECO:0007669"/>
    <property type="project" value="UniProtKB-SubCell"/>
</dbReference>
<dbReference type="AlphaFoldDB" id="A0A158IC70"/>
<dbReference type="GO" id="GO:0055085">
    <property type="term" value="P:transmembrane transport"/>
    <property type="evidence" value="ECO:0007669"/>
    <property type="project" value="InterPro"/>
</dbReference>
<evidence type="ECO:0000256" key="3">
    <source>
        <dbReference type="ARBA" id="ARBA00022989"/>
    </source>
</evidence>
<dbReference type="PANTHER" id="PTHR43879">
    <property type="entry name" value="ABC TRANSPORTER PERMEASE PROTEIN"/>
    <property type="match status" value="1"/>
</dbReference>
<feature type="transmembrane region" description="Helical" evidence="5">
    <location>
        <begin position="202"/>
        <end position="223"/>
    </location>
</feature>
<keyword evidence="5" id="KW-0813">Transport</keyword>
<dbReference type="CDD" id="cd06261">
    <property type="entry name" value="TM_PBP2"/>
    <property type="match status" value="1"/>
</dbReference>
<comment type="subcellular location">
    <subcellularLocation>
        <location evidence="1 5">Cell membrane</location>
        <topology evidence="1 5">Multi-pass membrane protein</topology>
    </subcellularLocation>
</comment>
<organism evidence="7 8">
    <name type="scientific">Caballeronia udeis</name>
    <dbReference type="NCBI Taxonomy" id="1232866"/>
    <lineage>
        <taxon>Bacteria</taxon>
        <taxon>Pseudomonadati</taxon>
        <taxon>Pseudomonadota</taxon>
        <taxon>Betaproteobacteria</taxon>
        <taxon>Burkholderiales</taxon>
        <taxon>Burkholderiaceae</taxon>
        <taxon>Caballeronia</taxon>
    </lineage>
</organism>
<sequence length="297" mass="32771">MHAKQDMLLPGQDRLSYRIGRMAIYLGLALIALVYLFPLIVVLLTSIKTMDDIHTGSLISLPRVATFEPWIVAWSQACVGLRCEGIHGYFANTVLMVVPAVLISTAIGAVNGYVLTQWRFKGADLIFALILFGCFIPYQIVLIPMAHVLGLMGLASTITGLVIVHVCFGIAFTTMFFRNFLITLSPDLVNAARVDGARFFTIFRRIVVPVSVPCFMVCFIWQFTNVWNDYIFGATFTSGDSSPITVALNNIVNTTTGDRPYNIHMATVIITAMPTLLVYFFAGKYFLRGLMAGSVKG</sequence>
<feature type="transmembrane region" description="Helical" evidence="5">
    <location>
        <begin position="23"/>
        <end position="47"/>
    </location>
</feature>
<feature type="domain" description="ABC transmembrane type-1" evidence="6">
    <location>
        <begin position="90"/>
        <end position="282"/>
    </location>
</feature>
<keyword evidence="2 5" id="KW-0812">Transmembrane</keyword>
<reference evidence="7 8" key="1">
    <citation type="submission" date="2016-01" db="EMBL/GenBank/DDBJ databases">
        <authorList>
            <person name="Oliw E.H."/>
        </authorList>
    </citation>
    <scope>NUCLEOTIDE SEQUENCE [LARGE SCALE GENOMIC DNA]</scope>
    <source>
        <strain evidence="7">LMG 27134</strain>
    </source>
</reference>
<gene>
    <name evidence="7" type="ORF">AWB69_05698</name>
</gene>
<evidence type="ECO:0000256" key="2">
    <source>
        <dbReference type="ARBA" id="ARBA00022692"/>
    </source>
</evidence>
<feature type="transmembrane region" description="Helical" evidence="5">
    <location>
        <begin position="263"/>
        <end position="282"/>
    </location>
</feature>
<dbReference type="Proteomes" id="UP000054683">
    <property type="component" value="Unassembled WGS sequence"/>
</dbReference>
<dbReference type="InterPro" id="IPR035906">
    <property type="entry name" value="MetI-like_sf"/>
</dbReference>
<keyword evidence="4 5" id="KW-0472">Membrane</keyword>
<protein>
    <submittedName>
        <fullName evidence="7">Binding-protein-dependent transport systems inner membrane component</fullName>
    </submittedName>
</protein>
<dbReference type="PANTHER" id="PTHR43879:SF1">
    <property type="entry name" value="GLUCOSE IMPORT SYSTEM PERMEASE PROTEIN GLCU"/>
    <property type="match status" value="1"/>
</dbReference>
<evidence type="ECO:0000256" key="4">
    <source>
        <dbReference type="ARBA" id="ARBA00023136"/>
    </source>
</evidence>
<evidence type="ECO:0000256" key="5">
    <source>
        <dbReference type="RuleBase" id="RU363032"/>
    </source>
</evidence>
<evidence type="ECO:0000256" key="1">
    <source>
        <dbReference type="ARBA" id="ARBA00004651"/>
    </source>
</evidence>
<keyword evidence="3 5" id="KW-1133">Transmembrane helix</keyword>
<feature type="transmembrane region" description="Helical" evidence="5">
    <location>
        <begin position="89"/>
        <end position="113"/>
    </location>
</feature>
<dbReference type="Gene3D" id="1.10.3720.10">
    <property type="entry name" value="MetI-like"/>
    <property type="match status" value="1"/>
</dbReference>
<evidence type="ECO:0000259" key="6">
    <source>
        <dbReference type="PROSITE" id="PS50928"/>
    </source>
</evidence>
<evidence type="ECO:0000313" key="8">
    <source>
        <dbReference type="Proteomes" id="UP000054683"/>
    </source>
</evidence>
<name>A0A158IC70_9BURK</name>
<accession>A0A158IC70</accession>
<dbReference type="PROSITE" id="PS50928">
    <property type="entry name" value="ABC_TM1"/>
    <property type="match status" value="1"/>
</dbReference>